<evidence type="ECO:0000256" key="2">
    <source>
        <dbReference type="ARBA" id="ARBA00022475"/>
    </source>
</evidence>
<dbReference type="InterPro" id="IPR050367">
    <property type="entry name" value="APC_superfamily"/>
</dbReference>
<keyword evidence="5 6" id="KW-0472">Membrane</keyword>
<accession>A0A348B664</accession>
<evidence type="ECO:0000313" key="8">
    <source>
        <dbReference type="Proteomes" id="UP000276741"/>
    </source>
</evidence>
<dbReference type="PANTHER" id="PTHR42770">
    <property type="entry name" value="AMINO ACID TRANSPORTER-RELATED"/>
    <property type="match status" value="1"/>
</dbReference>
<evidence type="ECO:0000256" key="1">
    <source>
        <dbReference type="ARBA" id="ARBA00004651"/>
    </source>
</evidence>
<dbReference type="Proteomes" id="UP000276741">
    <property type="component" value="Chromosome"/>
</dbReference>
<evidence type="ECO:0000256" key="3">
    <source>
        <dbReference type="ARBA" id="ARBA00022692"/>
    </source>
</evidence>
<dbReference type="InterPro" id="IPR002293">
    <property type="entry name" value="AA/rel_permease1"/>
</dbReference>
<gene>
    <name evidence="7" type="ORF">HS1genome_2055</name>
</gene>
<evidence type="ECO:0000256" key="4">
    <source>
        <dbReference type="ARBA" id="ARBA00022989"/>
    </source>
</evidence>
<name>A0A348B664_9CREN</name>
<evidence type="ECO:0000313" key="7">
    <source>
        <dbReference type="EMBL" id="BBD73666.1"/>
    </source>
</evidence>
<keyword evidence="8" id="KW-1185">Reference proteome</keyword>
<dbReference type="EMBL" id="AP018553">
    <property type="protein sequence ID" value="BBD73666.1"/>
    <property type="molecule type" value="Genomic_DNA"/>
</dbReference>
<dbReference type="KEGG" id="sacd:HS1genome_2055"/>
<reference evidence="8" key="1">
    <citation type="submission" date="2018-04" db="EMBL/GenBank/DDBJ databases">
        <title>Complete genome sequence of Sulfodiicoccus acidiphilus strain HS-1.</title>
        <authorList>
            <person name="Sakai H.D."/>
            <person name="Kurosawa N."/>
        </authorList>
    </citation>
    <scope>NUCLEOTIDE SEQUENCE [LARGE SCALE GENOMIC DNA]</scope>
    <source>
        <strain evidence="8">HS-1</strain>
    </source>
</reference>
<evidence type="ECO:0000256" key="6">
    <source>
        <dbReference type="SAM" id="Phobius"/>
    </source>
</evidence>
<feature type="transmembrane region" description="Helical" evidence="6">
    <location>
        <begin position="157"/>
        <end position="177"/>
    </location>
</feature>
<evidence type="ECO:0008006" key="9">
    <source>
        <dbReference type="Google" id="ProtNLM"/>
    </source>
</evidence>
<keyword evidence="3 6" id="KW-0812">Transmembrane</keyword>
<sequence>MSKELKKGVLGTWSLAFLTVAALYPMAMGVSNAAAAVSYGGLAAPLILVIGALLILFMSIPVLEYARLTQFAGGYYGLAELGLGRAVGKYVSLLNLIYFVFFDVLTASAFAFIVYTSLFYLANYTLPSWAFVALSIAVLVALYAVNTFNLSVSAKLVVASGVLQLVVMLVFAAFVIARTPYNTLDAFNPARAPGGLGELCWEQFWRVSYSTRGTVFPSSSPRKVRHPLGPFGRALCWESSCPLWWA</sequence>
<dbReference type="GO" id="GO:0005886">
    <property type="term" value="C:plasma membrane"/>
    <property type="evidence" value="ECO:0007669"/>
    <property type="project" value="UniProtKB-SubCell"/>
</dbReference>
<keyword evidence="4 6" id="KW-1133">Transmembrane helix</keyword>
<proteinExistence type="predicted"/>
<evidence type="ECO:0000256" key="5">
    <source>
        <dbReference type="ARBA" id="ARBA00023136"/>
    </source>
</evidence>
<dbReference type="Gene3D" id="1.20.1740.10">
    <property type="entry name" value="Amino acid/polyamine transporter I"/>
    <property type="match status" value="1"/>
</dbReference>
<feature type="transmembrane region" description="Helical" evidence="6">
    <location>
        <begin position="43"/>
        <end position="63"/>
    </location>
</feature>
<feature type="transmembrane region" description="Helical" evidence="6">
    <location>
        <begin position="126"/>
        <end position="145"/>
    </location>
</feature>
<dbReference type="GO" id="GO:0022857">
    <property type="term" value="F:transmembrane transporter activity"/>
    <property type="evidence" value="ECO:0007669"/>
    <property type="project" value="InterPro"/>
</dbReference>
<comment type="subcellular location">
    <subcellularLocation>
        <location evidence="1">Cell membrane</location>
        <topology evidence="1">Multi-pass membrane protein</topology>
    </subcellularLocation>
</comment>
<protein>
    <recommendedName>
        <fullName evidence="9">Amino acid permease/ SLC12A domain-containing protein</fullName>
    </recommendedName>
</protein>
<dbReference type="AlphaFoldDB" id="A0A348B664"/>
<dbReference type="PANTHER" id="PTHR42770:SF11">
    <property type="entry name" value="INNER MEMBRANE TRANSPORT PROTEIN YBAT"/>
    <property type="match status" value="1"/>
</dbReference>
<feature type="transmembrane region" description="Helical" evidence="6">
    <location>
        <begin position="96"/>
        <end position="120"/>
    </location>
</feature>
<keyword evidence="2" id="KW-1003">Cell membrane</keyword>
<dbReference type="Pfam" id="PF13520">
    <property type="entry name" value="AA_permease_2"/>
    <property type="match status" value="1"/>
</dbReference>
<organism evidence="7 8">
    <name type="scientific">Sulfodiicoccus acidiphilus</name>
    <dbReference type="NCBI Taxonomy" id="1670455"/>
    <lineage>
        <taxon>Archaea</taxon>
        <taxon>Thermoproteota</taxon>
        <taxon>Thermoprotei</taxon>
        <taxon>Sulfolobales</taxon>
        <taxon>Sulfolobaceae</taxon>
        <taxon>Sulfodiicoccus</taxon>
    </lineage>
</organism>